<evidence type="ECO:0000256" key="4">
    <source>
        <dbReference type="ARBA" id="ARBA00022475"/>
    </source>
</evidence>
<feature type="transmembrane region" description="Helical" evidence="9">
    <location>
        <begin position="774"/>
        <end position="793"/>
    </location>
</feature>
<evidence type="ECO:0000256" key="7">
    <source>
        <dbReference type="ARBA" id="ARBA00023065"/>
    </source>
</evidence>
<gene>
    <name evidence="13" type="primary">SLC4A9</name>
</gene>
<feature type="transmembrane region" description="Helical" evidence="9">
    <location>
        <begin position="467"/>
        <end position="485"/>
    </location>
</feature>
<proteinExistence type="inferred from homology"/>
<feature type="transmembrane region" description="Helical" evidence="9">
    <location>
        <begin position="600"/>
        <end position="618"/>
    </location>
</feature>
<feature type="transmembrane region" description="Helical" evidence="9">
    <location>
        <begin position="562"/>
        <end position="580"/>
    </location>
</feature>
<dbReference type="Pfam" id="PF07565">
    <property type="entry name" value="Band_3_cyto"/>
    <property type="match status" value="1"/>
</dbReference>
<dbReference type="Gene3D" id="1.10.287.570">
    <property type="entry name" value="Helical hairpin bin"/>
    <property type="match status" value="1"/>
</dbReference>
<comment type="similarity">
    <text evidence="2 9">Belongs to the anion exchanger (TC 2.A.31) family.</text>
</comment>
<dbReference type="PRINTS" id="PR01232">
    <property type="entry name" value="NAHCO3TRSPRT"/>
</dbReference>
<feature type="transmembrane region" description="Helical" evidence="9">
    <location>
        <begin position="360"/>
        <end position="380"/>
    </location>
</feature>
<feature type="transmembrane region" description="Helical" evidence="9">
    <location>
        <begin position="825"/>
        <end position="850"/>
    </location>
</feature>
<feature type="transmembrane region" description="Helical" evidence="9">
    <location>
        <begin position="392"/>
        <end position="417"/>
    </location>
</feature>
<dbReference type="PANTHER" id="PTHR11453:SF52">
    <property type="entry name" value="ANION EXCHANGE PROTEIN 4"/>
    <property type="match status" value="1"/>
</dbReference>
<dbReference type="GO" id="GO:0005452">
    <property type="term" value="F:solute:inorganic anion antiporter activity"/>
    <property type="evidence" value="ECO:0007669"/>
    <property type="project" value="InterPro"/>
</dbReference>
<dbReference type="Gene3D" id="3.40.930.10">
    <property type="entry name" value="Mannitol-specific EII, Chain A"/>
    <property type="match status" value="1"/>
</dbReference>
<dbReference type="FunFam" id="1.10.287.570:FF:000001">
    <property type="entry name" value="Anion exchange protein"/>
    <property type="match status" value="1"/>
</dbReference>
<evidence type="ECO:0000313" key="13">
    <source>
        <dbReference type="Ensembl" id="ENSCUSP00005013521.1"/>
    </source>
</evidence>
<feature type="domain" description="Bicarbonate transporter-like transmembrane" evidence="11">
    <location>
        <begin position="329"/>
        <end position="850"/>
    </location>
</feature>
<dbReference type="GO" id="GO:0051453">
    <property type="term" value="P:regulation of intracellular pH"/>
    <property type="evidence" value="ECO:0007669"/>
    <property type="project" value="TreeGrafter"/>
</dbReference>
<reference evidence="13" key="3">
    <citation type="submission" date="2025-09" db="UniProtKB">
        <authorList>
            <consortium name="Ensembl"/>
        </authorList>
    </citation>
    <scope>IDENTIFICATION</scope>
</reference>
<evidence type="ECO:0000256" key="8">
    <source>
        <dbReference type="ARBA" id="ARBA00023136"/>
    </source>
</evidence>
<evidence type="ECO:0000259" key="12">
    <source>
        <dbReference type="Pfam" id="PF07565"/>
    </source>
</evidence>
<keyword evidence="4" id="KW-1003">Cell membrane</keyword>
<dbReference type="NCBIfam" id="TIGR00834">
    <property type="entry name" value="ae"/>
    <property type="match status" value="1"/>
</dbReference>
<keyword evidence="7 9" id="KW-0406">Ion transport</keyword>
<dbReference type="PANTHER" id="PTHR11453">
    <property type="entry name" value="ANION EXCHANGE PROTEIN"/>
    <property type="match status" value="1"/>
</dbReference>
<comment type="subcellular location">
    <subcellularLocation>
        <location evidence="1">Basolateral cell membrane</location>
        <topology evidence="1">Multi-pass membrane protein</topology>
    </subcellularLocation>
    <subcellularLocation>
        <location evidence="9">Membrane</location>
        <topology evidence="9">Multi-pass membrane protein</topology>
    </subcellularLocation>
</comment>
<feature type="domain" description="Band 3 cytoplasmic" evidence="12">
    <location>
        <begin position="27"/>
        <end position="282"/>
    </location>
</feature>
<feature type="region of interest" description="Disordered" evidence="10">
    <location>
        <begin position="284"/>
        <end position="324"/>
    </location>
</feature>
<name>A0A8C3UFW2_CATUS</name>
<dbReference type="InterPro" id="IPR003024">
    <property type="entry name" value="Na/HCO3_transpt"/>
</dbReference>
<evidence type="ECO:0000256" key="9">
    <source>
        <dbReference type="RuleBase" id="RU362035"/>
    </source>
</evidence>
<sequence length="934" mass="103388">MLSSKIDPALEVSTGPTLPLTPHISLGRWIKFEEKVEDGGERWSAPHVPALPLHSLFQLRTCLQKGTMLLDLDATSFKEIIDKALSEQPEEAELQPALRERLAALLLLQPQHQPTKSLLQLLTELGLSPCRAGMAAWSWAESSYCILNAQSQHPEYPAAASLSFQLRNRFKKKVPPGAEAAHVAVGEVEFLEKPFAAFIRLRRGVSLGSLAEVSLPSRFLFILLGPPKVKAYHEVGRAMATLLTDELFQRAAWQAEHREDLITGIEAFLDELIVLPPGKWDPSARIPPPSHLPSPRRRWPHGNGNMTAAGDRASPGHPRSGEELERTGRLFGGLLRDIRRKAPWYGSDFSDALHPQCLSAVLYIYLATVTNAITFGGMLGDATGVLESFLGTAFAGFIFCLFSGQPLTILSSTGPVLVFERLLFSFSQDHSLDYLEFRLWIGLWVAFFGVVLVATEASHLVRYFTRFTEEGFCALISLIFIYDSLKKMLSLADAFPINWQYRLDNVTSYSCTCNLSSPGEPKQPWAGGEQEAAAPGSHWELVSCQRQALRGPMGSHPYVPDVTLISFLLFGGTFLFCTALKRFRSSRYFPAGVRKAVSDFAVILAILASCAVDAVLGLETPKLLVPSELKPTNPARGWIIFPFGANPWWVCLVSAVPAVLVTILIFMDQQITAVILNRREYKLQKGAGFHLDLLCVSLLMVVTSVTGLPWYVSATVISLAHMESLRKESATSAPGEHPEFLGIREQRLTGLAVFILTGVSVFMAPVLKHIPMPVLYGVFLHMGVTALNSIQLMDRVRLLLMPAKHQPDRAYLRHVPLRRVHLFTIIQLLCLALLWVLKSTVAAIIFPVMVGHPLNRHILWGGHECCWVVQGVLRPKGWQGPSRARLPLPPAFPLSQSQLGKFRKRGRVSGAGRRTLTASACALRAACWERVTRF</sequence>
<keyword evidence="14" id="KW-1185">Reference proteome</keyword>
<dbReference type="Proteomes" id="UP000694563">
    <property type="component" value="Chromosome 15"/>
</dbReference>
<evidence type="ECO:0000313" key="14">
    <source>
        <dbReference type="Proteomes" id="UP000694563"/>
    </source>
</evidence>
<dbReference type="GO" id="GO:0008509">
    <property type="term" value="F:monoatomic anion transmembrane transporter activity"/>
    <property type="evidence" value="ECO:0007669"/>
    <property type="project" value="InterPro"/>
</dbReference>
<organism evidence="13 14">
    <name type="scientific">Catharus ustulatus</name>
    <name type="common">Russet-backed thrush</name>
    <name type="synonym">Hylocichla ustulatus</name>
    <dbReference type="NCBI Taxonomy" id="91951"/>
    <lineage>
        <taxon>Eukaryota</taxon>
        <taxon>Metazoa</taxon>
        <taxon>Chordata</taxon>
        <taxon>Craniata</taxon>
        <taxon>Vertebrata</taxon>
        <taxon>Euteleostomi</taxon>
        <taxon>Archelosauria</taxon>
        <taxon>Archosauria</taxon>
        <taxon>Dinosauria</taxon>
        <taxon>Saurischia</taxon>
        <taxon>Theropoda</taxon>
        <taxon>Coelurosauria</taxon>
        <taxon>Aves</taxon>
        <taxon>Neognathae</taxon>
        <taxon>Neoaves</taxon>
        <taxon>Telluraves</taxon>
        <taxon>Australaves</taxon>
        <taxon>Passeriformes</taxon>
        <taxon>Turdidae</taxon>
        <taxon>Catharus</taxon>
    </lineage>
</organism>
<feature type="transmembrane region" description="Helical" evidence="9">
    <location>
        <begin position="638"/>
        <end position="666"/>
    </location>
</feature>
<dbReference type="GO" id="GO:0008510">
    <property type="term" value="F:sodium:bicarbonate symporter activity"/>
    <property type="evidence" value="ECO:0007669"/>
    <property type="project" value="TreeGrafter"/>
</dbReference>
<feature type="transmembrane region" description="Helical" evidence="9">
    <location>
        <begin position="748"/>
        <end position="767"/>
    </location>
</feature>
<feature type="transmembrane region" description="Helical" evidence="9">
    <location>
        <begin position="687"/>
        <end position="712"/>
    </location>
</feature>
<keyword evidence="3 9" id="KW-0813">Transport</keyword>
<evidence type="ECO:0000256" key="3">
    <source>
        <dbReference type="ARBA" id="ARBA00022448"/>
    </source>
</evidence>
<dbReference type="Pfam" id="PF00955">
    <property type="entry name" value="HCO3_cotransp"/>
    <property type="match status" value="1"/>
</dbReference>
<reference evidence="13" key="2">
    <citation type="submission" date="2025-08" db="UniProtKB">
        <authorList>
            <consortium name="Ensembl"/>
        </authorList>
    </citation>
    <scope>IDENTIFICATION</scope>
</reference>
<dbReference type="InterPro" id="IPR011531">
    <property type="entry name" value="HCO3_transpt-like_TM_dom"/>
</dbReference>
<evidence type="ECO:0000256" key="6">
    <source>
        <dbReference type="ARBA" id="ARBA00022989"/>
    </source>
</evidence>
<evidence type="ECO:0000256" key="1">
    <source>
        <dbReference type="ARBA" id="ARBA00004554"/>
    </source>
</evidence>
<dbReference type="AlphaFoldDB" id="A0A8C3UFW2"/>
<keyword evidence="6 9" id="KW-1133">Transmembrane helix</keyword>
<evidence type="ECO:0000259" key="11">
    <source>
        <dbReference type="Pfam" id="PF00955"/>
    </source>
</evidence>
<protein>
    <recommendedName>
        <fullName evidence="9">Anion exchange protein</fullName>
    </recommendedName>
</protein>
<reference evidence="13" key="1">
    <citation type="submission" date="2020-10" db="EMBL/GenBank/DDBJ databases">
        <title>Catharus ustulatus (Swainson's thrush) genome, bCatUst1, primary haplotype v2.</title>
        <authorList>
            <person name="Delmore K."/>
            <person name="Vafadar M."/>
            <person name="Formenti G."/>
            <person name="Chow W."/>
            <person name="Pelan S."/>
            <person name="Howe K."/>
            <person name="Rhie A."/>
            <person name="Mountcastle J."/>
            <person name="Haase B."/>
            <person name="Fedrigo O."/>
            <person name="Jarvis E.D."/>
        </authorList>
    </citation>
    <scope>NUCLEOTIDE SEQUENCE [LARGE SCALE GENOMIC DNA]</scope>
</reference>
<dbReference type="GO" id="GO:0016323">
    <property type="term" value="C:basolateral plasma membrane"/>
    <property type="evidence" value="ECO:0007669"/>
    <property type="project" value="UniProtKB-SubCell"/>
</dbReference>
<dbReference type="Ensembl" id="ENSCUST00005014063.1">
    <property type="protein sequence ID" value="ENSCUSP00005013521.1"/>
    <property type="gene ID" value="ENSCUSG00005008016.1"/>
</dbReference>
<dbReference type="PRINTS" id="PR01231">
    <property type="entry name" value="HCO3TRNSPORT"/>
</dbReference>
<evidence type="ECO:0000256" key="10">
    <source>
        <dbReference type="SAM" id="MobiDB-lite"/>
    </source>
</evidence>
<keyword evidence="8 9" id="KW-0472">Membrane</keyword>
<dbReference type="InterPro" id="IPR016152">
    <property type="entry name" value="PTrfase/Anion_transptr"/>
</dbReference>
<evidence type="ECO:0000256" key="5">
    <source>
        <dbReference type="ARBA" id="ARBA00022692"/>
    </source>
</evidence>
<accession>A0A8C3UFW2</accession>
<dbReference type="InterPro" id="IPR013769">
    <property type="entry name" value="Band3_cytoplasmic_dom"/>
</dbReference>
<dbReference type="SUPFAM" id="SSF55804">
    <property type="entry name" value="Phoshotransferase/anion transport protein"/>
    <property type="match status" value="1"/>
</dbReference>
<feature type="transmembrane region" description="Helical" evidence="9">
    <location>
        <begin position="437"/>
        <end position="455"/>
    </location>
</feature>
<evidence type="ECO:0000256" key="2">
    <source>
        <dbReference type="ARBA" id="ARBA00010993"/>
    </source>
</evidence>
<dbReference type="InterPro" id="IPR003020">
    <property type="entry name" value="HCO3_transpt_euk"/>
</dbReference>
<keyword evidence="5 9" id="KW-0812">Transmembrane</keyword>